<accession>A0ABQ5QE96</accession>
<proteinExistence type="predicted"/>
<keyword evidence="1" id="KW-0732">Signal</keyword>
<dbReference type="Pfam" id="PF07920">
    <property type="entry name" value="DUF1684"/>
    <property type="match status" value="1"/>
</dbReference>
<evidence type="ECO:0000256" key="1">
    <source>
        <dbReference type="SAM" id="SignalP"/>
    </source>
</evidence>
<gene>
    <name evidence="2" type="ORF">GETHLI_09720</name>
</gene>
<dbReference type="InterPro" id="IPR012467">
    <property type="entry name" value="DUF1684"/>
</dbReference>
<organism evidence="2 3">
    <name type="scientific">Geothrix limicola</name>
    <dbReference type="NCBI Taxonomy" id="2927978"/>
    <lineage>
        <taxon>Bacteria</taxon>
        <taxon>Pseudomonadati</taxon>
        <taxon>Acidobacteriota</taxon>
        <taxon>Holophagae</taxon>
        <taxon>Holophagales</taxon>
        <taxon>Holophagaceae</taxon>
        <taxon>Geothrix</taxon>
    </lineage>
</organism>
<dbReference type="EMBL" id="BSDE01000001">
    <property type="protein sequence ID" value="GLH72470.1"/>
    <property type="molecule type" value="Genomic_DNA"/>
</dbReference>
<feature type="chain" id="PRO_5045284274" description="DUF1684 domain-containing protein" evidence="1">
    <location>
        <begin position="23"/>
        <end position="297"/>
    </location>
</feature>
<keyword evidence="3" id="KW-1185">Reference proteome</keyword>
<evidence type="ECO:0000313" key="2">
    <source>
        <dbReference type="EMBL" id="GLH72470.1"/>
    </source>
</evidence>
<dbReference type="Proteomes" id="UP001165069">
    <property type="component" value="Unassembled WGS sequence"/>
</dbReference>
<evidence type="ECO:0000313" key="3">
    <source>
        <dbReference type="Proteomes" id="UP001165069"/>
    </source>
</evidence>
<comment type="caution">
    <text evidence="2">The sequence shown here is derived from an EMBL/GenBank/DDBJ whole genome shotgun (WGS) entry which is preliminary data.</text>
</comment>
<dbReference type="PANTHER" id="PTHR41913">
    <property type="entry name" value="DUF1684 DOMAIN-CONTAINING PROTEIN"/>
    <property type="match status" value="1"/>
</dbReference>
<sequence length="297" mass="32502">MVPMKRAFAPAILSLICLAAPAQDAYRKSVDDWHAAREARLAAEDGWLSLIGRDWLNPGENTLGTAPGSTVLLPEGVAPAKAGLFILEGTTVRFRTLPGSGILLNGKPAVEAVLKSDADEHPDQLQAGRVRFYVIRRGDRFGIRLKDPETPARKAFHGVPRYPVDPAWRIEADFIPYNPPQTRPIGTVIGTTESMTTPGLLRFKVGGREVTLEPMIEDPEHPELFIIFKDTTSTHGTYPAGRFLYAEMPKNGKVILDFNRAINPPCAFSMFATCPLPPKQNHLAVDVPAGEKNPGLH</sequence>
<evidence type="ECO:0008006" key="4">
    <source>
        <dbReference type="Google" id="ProtNLM"/>
    </source>
</evidence>
<protein>
    <recommendedName>
        <fullName evidence="4">DUF1684 domain-containing protein</fullName>
    </recommendedName>
</protein>
<name>A0ABQ5QE96_9BACT</name>
<feature type="signal peptide" evidence="1">
    <location>
        <begin position="1"/>
        <end position="22"/>
    </location>
</feature>
<reference evidence="2 3" key="1">
    <citation type="journal article" date="2023" name="Antonie Van Leeuwenhoek">
        <title>Mesoterricola silvestris gen. nov., sp. nov., Mesoterricola sediminis sp. nov., Geothrix oryzae sp. nov., Geothrix edaphica sp. nov., Geothrix rubra sp. nov., and Geothrix limicola sp. nov., six novel members of Acidobacteriota isolated from soils.</title>
        <authorList>
            <person name="Itoh H."/>
            <person name="Sugisawa Y."/>
            <person name="Mise K."/>
            <person name="Xu Z."/>
            <person name="Kuniyasu M."/>
            <person name="Ushijima N."/>
            <person name="Kawano K."/>
            <person name="Kobayashi E."/>
            <person name="Shiratori Y."/>
            <person name="Masuda Y."/>
            <person name="Senoo K."/>
        </authorList>
    </citation>
    <scope>NUCLEOTIDE SEQUENCE [LARGE SCALE GENOMIC DNA]</scope>
    <source>
        <strain evidence="2 3">Red804</strain>
    </source>
</reference>
<dbReference type="PANTHER" id="PTHR41913:SF1">
    <property type="entry name" value="DUF1684 DOMAIN-CONTAINING PROTEIN"/>
    <property type="match status" value="1"/>
</dbReference>